<dbReference type="PROSITE" id="PS50930">
    <property type="entry name" value="HTH_LYTTR"/>
    <property type="match status" value="1"/>
</dbReference>
<dbReference type="InterPro" id="IPR001789">
    <property type="entry name" value="Sig_transdc_resp-reg_receiver"/>
</dbReference>
<feature type="domain" description="HTH LytTR-type" evidence="3">
    <location>
        <begin position="149"/>
        <end position="256"/>
    </location>
</feature>
<dbReference type="Gene3D" id="2.40.50.1020">
    <property type="entry name" value="LytTr DNA-binding domain"/>
    <property type="match status" value="1"/>
</dbReference>
<comment type="caution">
    <text evidence="4">The sequence shown here is derived from an EMBL/GenBank/DDBJ whole genome shotgun (WGS) entry which is preliminary data.</text>
</comment>
<feature type="modified residue" description="4-aspartylphosphate" evidence="1">
    <location>
        <position position="55"/>
    </location>
</feature>
<proteinExistence type="predicted"/>
<dbReference type="PANTHER" id="PTHR37299">
    <property type="entry name" value="TRANSCRIPTIONAL REGULATOR-RELATED"/>
    <property type="match status" value="1"/>
</dbReference>
<dbReference type="Proteomes" id="UP000009309">
    <property type="component" value="Unassembled WGS sequence"/>
</dbReference>
<protein>
    <submittedName>
        <fullName evidence="4">Putative response regulatory protein VV2_1193</fullName>
    </submittedName>
</protein>
<keyword evidence="1" id="KW-0597">Phosphoprotein</keyword>
<dbReference type="GO" id="GO:0000156">
    <property type="term" value="F:phosphorelay response regulator activity"/>
    <property type="evidence" value="ECO:0007669"/>
    <property type="project" value="InterPro"/>
</dbReference>
<dbReference type="RefSeq" id="WP_009282429.1">
    <property type="nucleotide sequence ID" value="NZ_CAIT01000006.1"/>
</dbReference>
<dbReference type="FunFam" id="3.40.50.2300:FF:000361">
    <property type="entry name" value="Two-component system response regulator"/>
    <property type="match status" value="1"/>
</dbReference>
<evidence type="ECO:0000313" key="5">
    <source>
        <dbReference type="Proteomes" id="UP000009309"/>
    </source>
</evidence>
<accession>I2GIX4</accession>
<dbReference type="PANTHER" id="PTHR37299:SF1">
    <property type="entry name" value="STAGE 0 SPORULATION PROTEIN A HOMOLOG"/>
    <property type="match status" value="1"/>
</dbReference>
<dbReference type="Pfam" id="PF04397">
    <property type="entry name" value="LytTR"/>
    <property type="match status" value="1"/>
</dbReference>
<dbReference type="Pfam" id="PF00072">
    <property type="entry name" value="Response_reg"/>
    <property type="match status" value="1"/>
</dbReference>
<dbReference type="eggNOG" id="COG3279">
    <property type="taxonomic scope" value="Bacteria"/>
</dbReference>
<keyword evidence="5" id="KW-1185">Reference proteome</keyword>
<dbReference type="InterPro" id="IPR011006">
    <property type="entry name" value="CheY-like_superfamily"/>
</dbReference>
<dbReference type="InterPro" id="IPR007492">
    <property type="entry name" value="LytTR_DNA-bd_dom"/>
</dbReference>
<gene>
    <name evidence="4" type="ORF">BN8_02979</name>
</gene>
<feature type="domain" description="Response regulatory" evidence="2">
    <location>
        <begin position="2"/>
        <end position="115"/>
    </location>
</feature>
<dbReference type="EMBL" id="CAIT01000006">
    <property type="protein sequence ID" value="CCH53849.1"/>
    <property type="molecule type" value="Genomic_DNA"/>
</dbReference>
<dbReference type="Gene3D" id="3.40.50.2300">
    <property type="match status" value="1"/>
</dbReference>
<dbReference type="AlphaFoldDB" id="I2GIX4"/>
<dbReference type="PROSITE" id="PS50110">
    <property type="entry name" value="RESPONSE_REGULATORY"/>
    <property type="match status" value="1"/>
</dbReference>
<dbReference type="GO" id="GO:0003677">
    <property type="term" value="F:DNA binding"/>
    <property type="evidence" value="ECO:0007669"/>
    <property type="project" value="InterPro"/>
</dbReference>
<evidence type="ECO:0000313" key="4">
    <source>
        <dbReference type="EMBL" id="CCH53849.1"/>
    </source>
</evidence>
<evidence type="ECO:0000259" key="3">
    <source>
        <dbReference type="PROSITE" id="PS50930"/>
    </source>
</evidence>
<evidence type="ECO:0000259" key="2">
    <source>
        <dbReference type="PROSITE" id="PS50110"/>
    </source>
</evidence>
<evidence type="ECO:0000256" key="1">
    <source>
        <dbReference type="PROSITE-ProRule" id="PRU00169"/>
    </source>
</evidence>
<name>I2GIX4_9BACT</name>
<organism evidence="4 5">
    <name type="scientific">Fibrisoma limi BUZ 3</name>
    <dbReference type="NCBI Taxonomy" id="1185876"/>
    <lineage>
        <taxon>Bacteria</taxon>
        <taxon>Pseudomonadati</taxon>
        <taxon>Bacteroidota</taxon>
        <taxon>Cytophagia</taxon>
        <taxon>Cytophagales</taxon>
        <taxon>Spirosomataceae</taxon>
        <taxon>Fibrisoma</taxon>
    </lineage>
</organism>
<dbReference type="SMART" id="SM00448">
    <property type="entry name" value="REC"/>
    <property type="match status" value="1"/>
</dbReference>
<dbReference type="SUPFAM" id="SSF52172">
    <property type="entry name" value="CheY-like"/>
    <property type="match status" value="1"/>
</dbReference>
<sequence>MNALIIEDEIPAARRLTRLLQDVDDTIEVTGIVDSISQAVERLGRETNLDVIFSDIHLSDGLSFEVFRQVEPPCPIIFTTAYDEYAIQAFKLNSIDYLLKPIVADELEQALLKFRKGRSGRGGMPVTLPNIEQLISTLNQHQSSFRQRFLVSYKDSFLPIVANEVAYFYSENKVTRLVRLDGKWFPLPETLEELAEQLDPKHFFRANRQFILNLHSIQAIHKHFNGKLKLVLAPEPAEEVMVSRERAEEFKAWLNQ</sequence>
<reference evidence="4 5" key="1">
    <citation type="journal article" date="2012" name="J. Bacteriol.">
        <title>Genome Sequence of the Filamentous Bacterium Fibrisoma limi BUZ 3T.</title>
        <authorList>
            <person name="Filippini M."/>
            <person name="Qi W."/>
            <person name="Jaenicke S."/>
            <person name="Goesmann A."/>
            <person name="Smits T.H."/>
            <person name="Bagheri H.C."/>
        </authorList>
    </citation>
    <scope>NUCLEOTIDE SEQUENCE [LARGE SCALE GENOMIC DNA]</scope>
    <source>
        <strain evidence="5">BUZ 3T</strain>
    </source>
</reference>
<dbReference type="InterPro" id="IPR046947">
    <property type="entry name" value="LytR-like"/>
</dbReference>
<dbReference type="STRING" id="1185876.BN8_02979"/>
<dbReference type="SMART" id="SM00850">
    <property type="entry name" value="LytTR"/>
    <property type="match status" value="1"/>
</dbReference>
<dbReference type="OrthoDB" id="646623at2"/>